<dbReference type="Pfam" id="PF03551">
    <property type="entry name" value="PadR"/>
    <property type="match status" value="1"/>
</dbReference>
<proteinExistence type="predicted"/>
<dbReference type="EMBL" id="AZHO01000002">
    <property type="protein sequence ID" value="KMT61356.1"/>
    <property type="molecule type" value="Genomic_DNA"/>
</dbReference>
<feature type="domain" description="Transcription regulator PadR N-terminal" evidence="1">
    <location>
        <begin position="16"/>
        <end position="85"/>
    </location>
</feature>
<dbReference type="InterPro" id="IPR036390">
    <property type="entry name" value="WH_DNA-bd_sf"/>
</dbReference>
<reference evidence="2 3" key="1">
    <citation type="journal article" date="2015" name="Genome Biol. Evol.">
        <title>Comparative Genomics of Listeria Sensu Lato: Genus-Wide Differences in Evolutionary Dynamics and the Progressive Gain of Complex, Potentially Pathogenicity-Related Traits through Lateral Gene Transfer.</title>
        <authorList>
            <person name="Chiara M."/>
            <person name="Caruso M."/>
            <person name="D'Erchia A.M."/>
            <person name="Manzari C."/>
            <person name="Fraccalvieri R."/>
            <person name="Goffredo E."/>
            <person name="Latorre L."/>
            <person name="Miccolupo A."/>
            <person name="Padalino I."/>
            <person name="Santagada G."/>
            <person name="Chiocco D."/>
            <person name="Pesole G."/>
            <person name="Horner D.S."/>
            <person name="Parisi A."/>
        </authorList>
    </citation>
    <scope>NUCLEOTIDE SEQUENCE [LARGE SCALE GENOMIC DNA]</scope>
    <source>
        <strain evidence="2 3">1991</strain>
    </source>
</reference>
<dbReference type="InterPro" id="IPR005149">
    <property type="entry name" value="Tscrpt_reg_PadR_N"/>
</dbReference>
<dbReference type="Gene3D" id="1.10.10.10">
    <property type="entry name" value="Winged helix-like DNA-binding domain superfamily/Winged helix DNA-binding domain"/>
    <property type="match status" value="1"/>
</dbReference>
<evidence type="ECO:0000313" key="2">
    <source>
        <dbReference type="EMBL" id="KMT61356.1"/>
    </source>
</evidence>
<gene>
    <name evidence="2" type="ORF">X560_0064</name>
</gene>
<dbReference type="Proteomes" id="UP000052258">
    <property type="component" value="Unassembled WGS sequence"/>
</dbReference>
<organism evidence="2 3">
    <name type="scientific">Listeria fleischmannii 1991</name>
    <dbReference type="NCBI Taxonomy" id="1430899"/>
    <lineage>
        <taxon>Bacteria</taxon>
        <taxon>Bacillati</taxon>
        <taxon>Bacillota</taxon>
        <taxon>Bacilli</taxon>
        <taxon>Bacillales</taxon>
        <taxon>Listeriaceae</taxon>
        <taxon>Listeria</taxon>
    </lineage>
</organism>
<evidence type="ECO:0000313" key="3">
    <source>
        <dbReference type="Proteomes" id="UP000052258"/>
    </source>
</evidence>
<comment type="caution">
    <text evidence="2">The sequence shown here is derived from an EMBL/GenBank/DDBJ whole genome shotgun (WGS) entry which is preliminary data.</text>
</comment>
<dbReference type="SUPFAM" id="SSF46785">
    <property type="entry name" value="Winged helix' DNA-binding domain"/>
    <property type="match status" value="1"/>
</dbReference>
<dbReference type="PANTHER" id="PTHR33169">
    <property type="entry name" value="PADR-FAMILY TRANSCRIPTIONAL REGULATOR"/>
    <property type="match status" value="1"/>
</dbReference>
<dbReference type="OrthoDB" id="9791785at2"/>
<dbReference type="RefSeq" id="WP_007475066.1">
    <property type="nucleotide sequence ID" value="NZ_KQ130609.1"/>
</dbReference>
<dbReference type="PANTHER" id="PTHR33169:SF24">
    <property type="entry name" value="TRANSCRIPTIONAL REGULATOR, PADR FAMILY"/>
    <property type="match status" value="1"/>
</dbReference>
<sequence length="109" mass="12688">MRSSAQFKKGVLDICVLYLLQKKDRYGYDLTQQVNSYIPITEGALYPSLRRLVKDGYCSTYLQESPNGPSRKYYHITNTGRVYLADMLTEWDEFVASFNQLRKEADLDD</sequence>
<dbReference type="PATRIC" id="fig|1430899.3.peg.63"/>
<dbReference type="InterPro" id="IPR036388">
    <property type="entry name" value="WH-like_DNA-bd_sf"/>
</dbReference>
<protein>
    <submittedName>
        <fullName evidence="2">PadR-like family transcriptional regulator</fullName>
    </submittedName>
</protein>
<keyword evidence="3" id="KW-1185">Reference proteome</keyword>
<dbReference type="AlphaFoldDB" id="A0A0J8JAI7"/>
<dbReference type="InterPro" id="IPR052509">
    <property type="entry name" value="Metal_resp_DNA-bind_regulator"/>
</dbReference>
<name>A0A0J8JAI7_9LIST</name>
<accession>A0A0J8JAI7</accession>
<evidence type="ECO:0000259" key="1">
    <source>
        <dbReference type="Pfam" id="PF03551"/>
    </source>
</evidence>